<comment type="caution">
    <text evidence="2">The sequence shown here is derived from an EMBL/GenBank/DDBJ whole genome shotgun (WGS) entry which is preliminary data.</text>
</comment>
<reference evidence="2 3" key="1">
    <citation type="submission" date="2019-05" db="EMBL/GenBank/DDBJ databases">
        <title>Emergence of the Ug99 lineage of the wheat stem rust pathogen through somatic hybridization.</title>
        <authorList>
            <person name="Li F."/>
            <person name="Upadhyaya N.M."/>
            <person name="Sperschneider J."/>
            <person name="Matny O."/>
            <person name="Nguyen-Phuc H."/>
            <person name="Mago R."/>
            <person name="Raley C."/>
            <person name="Miller M.E."/>
            <person name="Silverstein K.A.T."/>
            <person name="Henningsen E."/>
            <person name="Hirsch C.D."/>
            <person name="Visser B."/>
            <person name="Pretorius Z.A."/>
            <person name="Steffenson B.J."/>
            <person name="Schwessinger B."/>
            <person name="Dodds P.N."/>
            <person name="Figueroa M."/>
        </authorList>
    </citation>
    <scope>NUCLEOTIDE SEQUENCE [LARGE SCALE GENOMIC DNA]</scope>
    <source>
        <strain evidence="2 3">Ug99</strain>
    </source>
</reference>
<evidence type="ECO:0000313" key="2">
    <source>
        <dbReference type="EMBL" id="KAA1078844.1"/>
    </source>
</evidence>
<organism evidence="2 3">
    <name type="scientific">Puccinia graminis f. sp. tritici</name>
    <dbReference type="NCBI Taxonomy" id="56615"/>
    <lineage>
        <taxon>Eukaryota</taxon>
        <taxon>Fungi</taxon>
        <taxon>Dikarya</taxon>
        <taxon>Basidiomycota</taxon>
        <taxon>Pucciniomycotina</taxon>
        <taxon>Pucciniomycetes</taxon>
        <taxon>Pucciniales</taxon>
        <taxon>Pucciniaceae</taxon>
        <taxon>Puccinia</taxon>
    </lineage>
</organism>
<dbReference type="EMBL" id="VDEP01000446">
    <property type="protein sequence ID" value="KAA1078844.1"/>
    <property type="molecule type" value="Genomic_DNA"/>
</dbReference>
<accession>A0A5B0MRW9</accession>
<feature type="compositionally biased region" description="Low complexity" evidence="1">
    <location>
        <begin position="40"/>
        <end position="50"/>
    </location>
</feature>
<gene>
    <name evidence="2" type="ORF">PGTUg99_007265</name>
</gene>
<evidence type="ECO:0000256" key="1">
    <source>
        <dbReference type="SAM" id="MobiDB-lite"/>
    </source>
</evidence>
<proteinExistence type="predicted"/>
<dbReference type="Proteomes" id="UP000325313">
    <property type="component" value="Unassembled WGS sequence"/>
</dbReference>
<feature type="region of interest" description="Disordered" evidence="1">
    <location>
        <begin position="33"/>
        <end position="57"/>
    </location>
</feature>
<sequence>MGLYNQPVDVDQIPSTNLLHSNWEVTEYLGTLSPQDQAHTTTSGEESTMGGHDGLNEGLLQPLKRRITLLANLSHCQVVFPSKLGPISSVAPWHQFLEASR</sequence>
<feature type="non-terminal residue" evidence="2">
    <location>
        <position position="101"/>
    </location>
</feature>
<name>A0A5B0MRW9_PUCGR</name>
<evidence type="ECO:0000313" key="3">
    <source>
        <dbReference type="Proteomes" id="UP000325313"/>
    </source>
</evidence>
<protein>
    <submittedName>
        <fullName evidence="2">Uncharacterized protein</fullName>
    </submittedName>
</protein>
<dbReference type="AlphaFoldDB" id="A0A5B0MRW9"/>